<dbReference type="SUPFAM" id="SSF56601">
    <property type="entry name" value="beta-lactamase/transpeptidase-like"/>
    <property type="match status" value="1"/>
</dbReference>
<evidence type="ECO:0000313" key="3">
    <source>
        <dbReference type="Proteomes" id="UP000718451"/>
    </source>
</evidence>
<dbReference type="InterPro" id="IPR045155">
    <property type="entry name" value="Beta-lactam_cat"/>
</dbReference>
<dbReference type="GO" id="GO:0016787">
    <property type="term" value="F:hydrolase activity"/>
    <property type="evidence" value="ECO:0007669"/>
    <property type="project" value="UniProtKB-KW"/>
</dbReference>
<dbReference type="Pfam" id="PF13354">
    <property type="entry name" value="Beta-lactamase2"/>
    <property type="match status" value="1"/>
</dbReference>
<protein>
    <submittedName>
        <fullName evidence="2">Serine hydrolase</fullName>
    </submittedName>
</protein>
<name>A0ABX1GU66_9FLAO</name>
<dbReference type="EMBL" id="JAAWWL010000003">
    <property type="protein sequence ID" value="NKI33497.1"/>
    <property type="molecule type" value="Genomic_DNA"/>
</dbReference>
<accession>A0ABX1GU66</accession>
<dbReference type="InterPro" id="IPR012338">
    <property type="entry name" value="Beta-lactam/transpept-like"/>
</dbReference>
<gene>
    <name evidence="2" type="ORF">HCU67_16220</name>
</gene>
<dbReference type="Gene3D" id="3.40.710.10">
    <property type="entry name" value="DD-peptidase/beta-lactamase superfamily"/>
    <property type="match status" value="1"/>
</dbReference>
<organism evidence="2 3">
    <name type="scientific">Croceivirga thetidis</name>
    <dbReference type="NCBI Taxonomy" id="2721623"/>
    <lineage>
        <taxon>Bacteria</taxon>
        <taxon>Pseudomonadati</taxon>
        <taxon>Bacteroidota</taxon>
        <taxon>Flavobacteriia</taxon>
        <taxon>Flavobacteriales</taxon>
        <taxon>Flavobacteriaceae</taxon>
        <taxon>Croceivirga</taxon>
    </lineage>
</organism>
<dbReference type="PROSITE" id="PS51257">
    <property type="entry name" value="PROKAR_LIPOPROTEIN"/>
    <property type="match status" value="1"/>
</dbReference>
<evidence type="ECO:0000259" key="1">
    <source>
        <dbReference type="Pfam" id="PF13354"/>
    </source>
</evidence>
<reference evidence="2 3" key="1">
    <citation type="submission" date="2020-04" db="EMBL/GenBank/DDBJ databases">
        <authorList>
            <person name="Yoon J."/>
        </authorList>
    </citation>
    <scope>NUCLEOTIDE SEQUENCE [LARGE SCALE GENOMIC DNA]</scope>
    <source>
        <strain evidence="2 3">DJ-13</strain>
    </source>
</reference>
<keyword evidence="3" id="KW-1185">Reference proteome</keyword>
<feature type="domain" description="Beta-lactamase class A catalytic" evidence="1">
    <location>
        <begin position="78"/>
        <end position="346"/>
    </location>
</feature>
<evidence type="ECO:0000313" key="2">
    <source>
        <dbReference type="EMBL" id="NKI33497.1"/>
    </source>
</evidence>
<comment type="caution">
    <text evidence="2">The sequence shown here is derived from an EMBL/GenBank/DDBJ whole genome shotgun (WGS) entry which is preliminary data.</text>
</comment>
<dbReference type="RefSeq" id="WP_168553712.1">
    <property type="nucleotide sequence ID" value="NZ_JAAWWL010000003.1"/>
</dbReference>
<keyword evidence="2" id="KW-0378">Hydrolase</keyword>
<sequence>MELRYLIYKRLQRVLAILAMVCLIIFSSCSKKSEINILDAALASEHFAIKRVMDSLEGFELQIRYTQINRRNDSVLLTDFDFQVDENTYFYPASTVKFPAAVAALEKLNQLDSLHMNTRFYVEGDSVATTFARSIEEIFAVSDNEANNRLVEFLGFDELNEKIATKGVEPIRIAHRLSTADADNITTKPLVIYANDTTTVTSKPIINTAAASLELNSIQKGIGFYGGDSLYQEPFDFSLKNFFPINSQSGLLKRVIFPENFKEEERLDLSKEQHDFLLKSMAVLPYEAGYDRNEYYDGYVKFFMYGDTKKPMPSGIKIYNKVGYAYGTLTDCAYIIDKENEVEFMLVATILVNKDQIFNDDNYEYDDVGIPFLAQLGREIYQRELKR</sequence>
<dbReference type="Proteomes" id="UP000718451">
    <property type="component" value="Unassembled WGS sequence"/>
</dbReference>
<proteinExistence type="predicted"/>